<name>A0ABQ5NYC2_9ACTN</name>
<sequence length="70" mass="7553">MNRQHPPLPDPSTITWTVSSYSGGGGNCVQAAPHPDAAGFILLADSKRPDQLPLTVRRDTWSTFLHVAAQ</sequence>
<gene>
    <name evidence="2" type="ORF">SYYSPA8_13040</name>
</gene>
<comment type="caution">
    <text evidence="2">The sequence shown here is derived from an EMBL/GenBank/DDBJ whole genome shotgun (WGS) entry which is preliminary data.</text>
</comment>
<proteinExistence type="predicted"/>
<organism evidence="2 3">
    <name type="scientific">Streptomyces yaizuensis</name>
    <dbReference type="NCBI Taxonomy" id="2989713"/>
    <lineage>
        <taxon>Bacteria</taxon>
        <taxon>Bacillati</taxon>
        <taxon>Actinomycetota</taxon>
        <taxon>Actinomycetes</taxon>
        <taxon>Kitasatosporales</taxon>
        <taxon>Streptomycetaceae</taxon>
        <taxon>Streptomyces</taxon>
    </lineage>
</organism>
<feature type="domain" description="DUF397" evidence="1">
    <location>
        <begin position="15"/>
        <end position="66"/>
    </location>
</feature>
<evidence type="ECO:0000259" key="1">
    <source>
        <dbReference type="Pfam" id="PF04149"/>
    </source>
</evidence>
<keyword evidence="3" id="KW-1185">Reference proteome</keyword>
<accession>A0ABQ5NYC2</accession>
<dbReference type="Proteomes" id="UP001291653">
    <property type="component" value="Unassembled WGS sequence"/>
</dbReference>
<dbReference type="InterPro" id="IPR007278">
    <property type="entry name" value="DUF397"/>
</dbReference>
<dbReference type="EMBL" id="BSBI01000004">
    <property type="protein sequence ID" value="GLF95227.1"/>
    <property type="molecule type" value="Genomic_DNA"/>
</dbReference>
<evidence type="ECO:0000313" key="3">
    <source>
        <dbReference type="Proteomes" id="UP001291653"/>
    </source>
</evidence>
<dbReference type="Pfam" id="PF04149">
    <property type="entry name" value="DUF397"/>
    <property type="match status" value="1"/>
</dbReference>
<dbReference type="RefSeq" id="WP_323447397.1">
    <property type="nucleotide sequence ID" value="NZ_BSBI01000004.1"/>
</dbReference>
<reference evidence="2 3" key="1">
    <citation type="submission" date="2022-10" db="EMBL/GenBank/DDBJ databases">
        <title>Draft genome sequence of Streptomyces sp. YSPA8.</title>
        <authorList>
            <person name="Moriuchi R."/>
            <person name="Dohra H."/>
            <person name="Yamamura H."/>
            <person name="Kodani S."/>
        </authorList>
    </citation>
    <scope>NUCLEOTIDE SEQUENCE [LARGE SCALE GENOMIC DNA]</scope>
    <source>
        <strain evidence="2 3">YSPA8</strain>
    </source>
</reference>
<protein>
    <submittedName>
        <fullName evidence="2">DUF397 domain-containing protein</fullName>
    </submittedName>
</protein>
<evidence type="ECO:0000313" key="2">
    <source>
        <dbReference type="EMBL" id="GLF95227.1"/>
    </source>
</evidence>